<name>A0ACC0JLW3_CHOFU</name>
<comment type="caution">
    <text evidence="1">The sequence shown here is derived from an EMBL/GenBank/DDBJ whole genome shotgun (WGS) entry which is preliminary data.</text>
</comment>
<organism evidence="1 2">
    <name type="scientific">Choristoneura fumiferana</name>
    <name type="common">Spruce budworm moth</name>
    <name type="synonym">Archips fumiferana</name>
    <dbReference type="NCBI Taxonomy" id="7141"/>
    <lineage>
        <taxon>Eukaryota</taxon>
        <taxon>Metazoa</taxon>
        <taxon>Ecdysozoa</taxon>
        <taxon>Arthropoda</taxon>
        <taxon>Hexapoda</taxon>
        <taxon>Insecta</taxon>
        <taxon>Pterygota</taxon>
        <taxon>Neoptera</taxon>
        <taxon>Endopterygota</taxon>
        <taxon>Lepidoptera</taxon>
        <taxon>Glossata</taxon>
        <taxon>Ditrysia</taxon>
        <taxon>Tortricoidea</taxon>
        <taxon>Tortricidae</taxon>
        <taxon>Tortricinae</taxon>
        <taxon>Choristoneura</taxon>
    </lineage>
</organism>
<sequence length="167" mass="18343">MFFLNYSPIAFRVGLHPFRWPLAAILAATGARSLLATMVYALLQRAMTSAASSRCLQTWLPLPSHSTPVFDICCLVTVSTHVTTAALPHVLTFDHCCLPQCVSHYRHLLPCHSVNDLTAAAVPLRIPLSTTAALPQCSQVWLLLLSDSVTVIDICCGLIRTYLFEHL</sequence>
<accession>A0ACC0JLW3</accession>
<keyword evidence="2" id="KW-1185">Reference proteome</keyword>
<reference evidence="1 2" key="1">
    <citation type="journal article" date="2022" name="Genome Biol. Evol.">
        <title>The Spruce Budworm Genome: Reconstructing the Evolutionary History of Antifreeze Proteins.</title>
        <authorList>
            <person name="Beliveau C."/>
            <person name="Gagne P."/>
            <person name="Picq S."/>
            <person name="Vernygora O."/>
            <person name="Keeling C.I."/>
            <person name="Pinkney K."/>
            <person name="Doucet D."/>
            <person name="Wen F."/>
            <person name="Johnston J.S."/>
            <person name="Maaroufi H."/>
            <person name="Boyle B."/>
            <person name="Laroche J."/>
            <person name="Dewar K."/>
            <person name="Juretic N."/>
            <person name="Blackburn G."/>
            <person name="Nisole A."/>
            <person name="Brunet B."/>
            <person name="Brandao M."/>
            <person name="Lumley L."/>
            <person name="Duan J."/>
            <person name="Quan G."/>
            <person name="Lucarotti C.J."/>
            <person name="Roe A.D."/>
            <person name="Sperling F.A.H."/>
            <person name="Levesque R.C."/>
            <person name="Cusson M."/>
        </authorList>
    </citation>
    <scope>NUCLEOTIDE SEQUENCE [LARGE SCALE GENOMIC DNA]</scope>
    <source>
        <strain evidence="1">Glfc:IPQL:Cfum</strain>
    </source>
</reference>
<evidence type="ECO:0000313" key="2">
    <source>
        <dbReference type="Proteomes" id="UP001064048"/>
    </source>
</evidence>
<proteinExistence type="predicted"/>
<evidence type="ECO:0000313" key="1">
    <source>
        <dbReference type="EMBL" id="KAI8425118.1"/>
    </source>
</evidence>
<gene>
    <name evidence="1" type="ORF">MSG28_006966</name>
</gene>
<dbReference type="Proteomes" id="UP001064048">
    <property type="component" value="Chromosome 11"/>
</dbReference>
<protein>
    <submittedName>
        <fullName evidence="1">Uncharacterized protein</fullName>
    </submittedName>
</protein>
<dbReference type="EMBL" id="CM046111">
    <property type="protein sequence ID" value="KAI8425118.1"/>
    <property type="molecule type" value="Genomic_DNA"/>
</dbReference>